<evidence type="ECO:0000313" key="1">
    <source>
        <dbReference type="EMBL" id="CAJ1971178.1"/>
    </source>
</evidence>
<proteinExistence type="predicted"/>
<reference evidence="1" key="1">
    <citation type="submission" date="2023-10" db="EMBL/GenBank/DDBJ databases">
        <authorList>
            <person name="Domelevo Entfellner J.-B."/>
        </authorList>
    </citation>
    <scope>NUCLEOTIDE SEQUENCE</scope>
</reference>
<keyword evidence="2" id="KW-1185">Reference proteome</keyword>
<organism evidence="1 2">
    <name type="scientific">Sphenostylis stenocarpa</name>
    <dbReference type="NCBI Taxonomy" id="92480"/>
    <lineage>
        <taxon>Eukaryota</taxon>
        <taxon>Viridiplantae</taxon>
        <taxon>Streptophyta</taxon>
        <taxon>Embryophyta</taxon>
        <taxon>Tracheophyta</taxon>
        <taxon>Spermatophyta</taxon>
        <taxon>Magnoliopsida</taxon>
        <taxon>eudicotyledons</taxon>
        <taxon>Gunneridae</taxon>
        <taxon>Pentapetalae</taxon>
        <taxon>rosids</taxon>
        <taxon>fabids</taxon>
        <taxon>Fabales</taxon>
        <taxon>Fabaceae</taxon>
        <taxon>Papilionoideae</taxon>
        <taxon>50 kb inversion clade</taxon>
        <taxon>NPAAA clade</taxon>
        <taxon>indigoferoid/millettioid clade</taxon>
        <taxon>Phaseoleae</taxon>
        <taxon>Sphenostylis</taxon>
    </lineage>
</organism>
<name>A0AA86SYR5_9FABA</name>
<protein>
    <submittedName>
        <fullName evidence="1">Uncharacterized protein</fullName>
    </submittedName>
</protein>
<dbReference type="EMBL" id="OY731405">
    <property type="protein sequence ID" value="CAJ1971178.1"/>
    <property type="molecule type" value="Genomic_DNA"/>
</dbReference>
<dbReference type="Proteomes" id="UP001189624">
    <property type="component" value="Chromosome 8"/>
</dbReference>
<dbReference type="AlphaFoldDB" id="A0AA86SYR5"/>
<sequence length="333" mass="37268">MVEKNGSIRRDDCYNQSLGVNSDMQQRSKNYPRLINFMQGKNQENNNVEDVKTQSMVAYASSSTNNINASLTTRYGQVLPLALSNAPPQKNGYHLLSHPSQIDSMKNFMQDEMLNAENYQQQNNVVDVKTQSMAPYGSSSSYSSKNTTNASLMAATGYGYCNVDLLNLPSHSNKNFTFNDVGLQGHQISGLPSHPYGAGSLYPNHQRNNNPFMFNCLNPLPRVDTTNFHGMKDILKPGFVPPIQVQDLDIVSPKDLSRERALKRPLCALQDFDIMASASKRPRMGFTSPNHYEGKQSGLNELLHFKDPSSTFKIKTHAKENTDKKKLDLSLHI</sequence>
<dbReference type="Gramene" id="rna-AYBTSS11_LOCUS23176">
    <property type="protein sequence ID" value="CAJ1971178.1"/>
    <property type="gene ID" value="gene-AYBTSS11_LOCUS23176"/>
</dbReference>
<evidence type="ECO:0000313" key="2">
    <source>
        <dbReference type="Proteomes" id="UP001189624"/>
    </source>
</evidence>
<gene>
    <name evidence="1" type="ORF">AYBTSS11_LOCUS23176</name>
</gene>
<accession>A0AA86SYR5</accession>